<evidence type="ECO:0000256" key="1">
    <source>
        <dbReference type="ARBA" id="ARBA00008361"/>
    </source>
</evidence>
<feature type="domain" description="Methyltransferase type 11" evidence="4">
    <location>
        <begin position="49"/>
        <end position="140"/>
    </location>
</feature>
<dbReference type="GO" id="GO:0032259">
    <property type="term" value="P:methylation"/>
    <property type="evidence" value="ECO:0007669"/>
    <property type="project" value="UniProtKB-KW"/>
</dbReference>
<keyword evidence="3 5" id="KW-0808">Transferase</keyword>
<evidence type="ECO:0000256" key="3">
    <source>
        <dbReference type="ARBA" id="ARBA00022679"/>
    </source>
</evidence>
<protein>
    <submittedName>
        <fullName evidence="5">Putative methyltransferase-like C25B8.10</fullName>
    </submittedName>
</protein>
<dbReference type="CDD" id="cd02440">
    <property type="entry name" value="AdoMet_MTases"/>
    <property type="match status" value="1"/>
</dbReference>
<dbReference type="PANTHER" id="PTHR44942">
    <property type="entry name" value="METHYLTRANSF_11 DOMAIN-CONTAINING PROTEIN"/>
    <property type="match status" value="1"/>
</dbReference>
<accession>A0A1C7NJS4</accession>
<keyword evidence="6" id="KW-1185">Reference proteome</keyword>
<evidence type="ECO:0000259" key="4">
    <source>
        <dbReference type="Pfam" id="PF08241"/>
    </source>
</evidence>
<dbReference type="FunCoup" id="A0A1C7NJS4">
    <property type="interactions" value="253"/>
</dbReference>
<evidence type="ECO:0000256" key="2">
    <source>
        <dbReference type="ARBA" id="ARBA00022603"/>
    </source>
</evidence>
<comment type="caution">
    <text evidence="5">The sequence shown here is derived from an EMBL/GenBank/DDBJ whole genome shotgun (WGS) entry which is preliminary data.</text>
</comment>
<keyword evidence="2 5" id="KW-0489">Methyltransferase</keyword>
<reference evidence="5 6" key="1">
    <citation type="submission" date="2016-03" db="EMBL/GenBank/DDBJ databases">
        <title>Choanephora cucurbitarum.</title>
        <authorList>
            <person name="Min B."/>
            <person name="Park H."/>
            <person name="Park J.-H."/>
            <person name="Shin H.-D."/>
            <person name="Choi I.-G."/>
        </authorList>
    </citation>
    <scope>NUCLEOTIDE SEQUENCE [LARGE SCALE GENOMIC DNA]</scope>
    <source>
        <strain evidence="5 6">KUS-F28377</strain>
    </source>
</reference>
<evidence type="ECO:0000313" key="6">
    <source>
        <dbReference type="Proteomes" id="UP000093000"/>
    </source>
</evidence>
<organism evidence="5 6">
    <name type="scientific">Choanephora cucurbitarum</name>
    <dbReference type="NCBI Taxonomy" id="101091"/>
    <lineage>
        <taxon>Eukaryota</taxon>
        <taxon>Fungi</taxon>
        <taxon>Fungi incertae sedis</taxon>
        <taxon>Mucoromycota</taxon>
        <taxon>Mucoromycotina</taxon>
        <taxon>Mucoromycetes</taxon>
        <taxon>Mucorales</taxon>
        <taxon>Mucorineae</taxon>
        <taxon>Choanephoraceae</taxon>
        <taxon>Choanephoroideae</taxon>
        <taxon>Choanephora</taxon>
    </lineage>
</organism>
<dbReference type="Pfam" id="PF08241">
    <property type="entry name" value="Methyltransf_11"/>
    <property type="match status" value="1"/>
</dbReference>
<dbReference type="GO" id="GO:0008757">
    <property type="term" value="F:S-adenosylmethionine-dependent methyltransferase activity"/>
    <property type="evidence" value="ECO:0007669"/>
    <property type="project" value="InterPro"/>
</dbReference>
<dbReference type="InterPro" id="IPR029063">
    <property type="entry name" value="SAM-dependent_MTases_sf"/>
</dbReference>
<dbReference type="OrthoDB" id="66144at2759"/>
<dbReference type="SUPFAM" id="SSF53335">
    <property type="entry name" value="S-adenosyl-L-methionine-dependent methyltransferases"/>
    <property type="match status" value="1"/>
</dbReference>
<dbReference type="PANTHER" id="PTHR44942:SF4">
    <property type="entry name" value="METHYLTRANSFERASE TYPE 11 DOMAIN-CONTAINING PROTEIN"/>
    <property type="match status" value="1"/>
</dbReference>
<sequence length="264" mass="30463">MSDIHPHQVAAKGFQAQADSYAASRPSYPKEAIEFISTLSKSSEPCHILDLGAGTGIMTKLLIEIEHVKVTAVEPVDNMRLKLESSVPQAHSLKGTSWSIPVASSSQDMVVLAQCFHWFDDLKSLQEIHRVLKPKGVLVLIWNMESQERSSWVAAMRKIYEMHDAKAPQYRKGNWKKIFETEEAKQLYTLPLQTRQFTNDYPVKREQIWSRILSKSYIAVLEQEERDKLHDLIESTLDQFDLPSEGDILYKHDTDLYWCYKHEQ</sequence>
<comment type="similarity">
    <text evidence="1">Belongs to the methyltransferase superfamily.</text>
</comment>
<name>A0A1C7NJS4_9FUNG</name>
<dbReference type="Gene3D" id="3.40.50.150">
    <property type="entry name" value="Vaccinia Virus protein VP39"/>
    <property type="match status" value="1"/>
</dbReference>
<dbReference type="STRING" id="101091.A0A1C7NJS4"/>
<dbReference type="AlphaFoldDB" id="A0A1C7NJS4"/>
<gene>
    <name evidence="5" type="ORF">A0J61_02583</name>
</gene>
<dbReference type="InterPro" id="IPR051052">
    <property type="entry name" value="Diverse_substrate_MTase"/>
</dbReference>
<dbReference type="InterPro" id="IPR013216">
    <property type="entry name" value="Methyltransf_11"/>
</dbReference>
<dbReference type="EMBL" id="LUGH01000099">
    <property type="protein sequence ID" value="OBZ89367.1"/>
    <property type="molecule type" value="Genomic_DNA"/>
</dbReference>
<proteinExistence type="inferred from homology"/>
<dbReference type="Proteomes" id="UP000093000">
    <property type="component" value="Unassembled WGS sequence"/>
</dbReference>
<dbReference type="InParanoid" id="A0A1C7NJS4"/>
<evidence type="ECO:0000313" key="5">
    <source>
        <dbReference type="EMBL" id="OBZ89367.1"/>
    </source>
</evidence>